<proteinExistence type="predicted"/>
<evidence type="ECO:0000313" key="3">
    <source>
        <dbReference type="Proteomes" id="UP000483379"/>
    </source>
</evidence>
<dbReference type="Proteomes" id="UP000483379">
    <property type="component" value="Unassembled WGS sequence"/>
</dbReference>
<reference evidence="2 3" key="1">
    <citation type="submission" date="2020-02" db="EMBL/GenBank/DDBJ databases">
        <title>Genome sequences of Thiorhodococcus mannitoliphagus and Thiorhodococcus minor, purple sulfur photosynthetic bacteria in the gammaproteobacterial family, Chromatiaceae.</title>
        <authorList>
            <person name="Aviles F.A."/>
            <person name="Meyer T.E."/>
            <person name="Kyndt J.A."/>
        </authorList>
    </citation>
    <scope>NUCLEOTIDE SEQUENCE [LARGE SCALE GENOMIC DNA]</scope>
    <source>
        <strain evidence="2 3">DSM 11518</strain>
    </source>
</reference>
<keyword evidence="2" id="KW-0378">Hydrolase</keyword>
<keyword evidence="2" id="KW-0540">Nuclease</keyword>
<organism evidence="2 3">
    <name type="scientific">Thiorhodococcus minor</name>
    <dbReference type="NCBI Taxonomy" id="57489"/>
    <lineage>
        <taxon>Bacteria</taxon>
        <taxon>Pseudomonadati</taxon>
        <taxon>Pseudomonadota</taxon>
        <taxon>Gammaproteobacteria</taxon>
        <taxon>Chromatiales</taxon>
        <taxon>Chromatiaceae</taxon>
        <taxon>Thiorhodococcus</taxon>
    </lineage>
</organism>
<dbReference type="PANTHER" id="PTHR36558">
    <property type="entry name" value="GLR1098 PROTEIN"/>
    <property type="match status" value="1"/>
</dbReference>
<feature type="domain" description="Putative restriction endonuclease" evidence="1">
    <location>
        <begin position="20"/>
        <end position="175"/>
    </location>
</feature>
<dbReference type="RefSeq" id="WP_164451287.1">
    <property type="nucleotide sequence ID" value="NZ_JAAIJQ010000010.1"/>
</dbReference>
<dbReference type="PANTHER" id="PTHR36558:SF1">
    <property type="entry name" value="RESTRICTION ENDONUCLEASE DOMAIN-CONTAINING PROTEIN-RELATED"/>
    <property type="match status" value="1"/>
</dbReference>
<dbReference type="AlphaFoldDB" id="A0A6M0JUM8"/>
<dbReference type="SUPFAM" id="SSF52980">
    <property type="entry name" value="Restriction endonuclease-like"/>
    <property type="match status" value="1"/>
</dbReference>
<evidence type="ECO:0000313" key="2">
    <source>
        <dbReference type="EMBL" id="NEV61242.1"/>
    </source>
</evidence>
<comment type="caution">
    <text evidence="2">The sequence shown here is derived from an EMBL/GenBank/DDBJ whole genome shotgun (WGS) entry which is preliminary data.</text>
</comment>
<dbReference type="Pfam" id="PF05685">
    <property type="entry name" value="Uma2"/>
    <property type="match status" value="1"/>
</dbReference>
<dbReference type="Gene3D" id="3.90.1570.10">
    <property type="entry name" value="tt1808, chain A"/>
    <property type="match status" value="1"/>
</dbReference>
<dbReference type="InterPro" id="IPR011335">
    <property type="entry name" value="Restrct_endonuc-II-like"/>
</dbReference>
<keyword evidence="3" id="KW-1185">Reference proteome</keyword>
<evidence type="ECO:0000259" key="1">
    <source>
        <dbReference type="Pfam" id="PF05685"/>
    </source>
</evidence>
<protein>
    <submittedName>
        <fullName evidence="2">Uma2 family endonuclease</fullName>
    </submittedName>
</protein>
<name>A0A6M0JUM8_9GAMM</name>
<dbReference type="InterPro" id="IPR012296">
    <property type="entry name" value="Nuclease_put_TT1808"/>
</dbReference>
<dbReference type="InterPro" id="IPR008538">
    <property type="entry name" value="Uma2"/>
</dbReference>
<sequence length="190" mass="21159">MSLQPKPSMTFEDWLAAERVALDSRSEYVGGELFAMTGGSESHNLIAANVVGELRNQFRSLPCRVYGSDMKICAPIAEAGFYPDVSVVCGERQFHDDRRDVLINPTLIVEVLSDSTEAYDRGDKFVAYRGLPSLQIYLLISQSRIRAELYVRQPDDTWSLSTYSDPQARIPLAAVDASLAIAEVYDKTDL</sequence>
<dbReference type="GO" id="GO:0004519">
    <property type="term" value="F:endonuclease activity"/>
    <property type="evidence" value="ECO:0007669"/>
    <property type="project" value="UniProtKB-KW"/>
</dbReference>
<accession>A0A6M0JUM8</accession>
<dbReference type="CDD" id="cd06260">
    <property type="entry name" value="DUF820-like"/>
    <property type="match status" value="1"/>
</dbReference>
<dbReference type="EMBL" id="JAAIJQ010000010">
    <property type="protein sequence ID" value="NEV61242.1"/>
    <property type="molecule type" value="Genomic_DNA"/>
</dbReference>
<gene>
    <name evidence="2" type="ORF">G3446_04885</name>
</gene>
<keyword evidence="2" id="KW-0255">Endonuclease</keyword>